<dbReference type="InterPro" id="IPR036866">
    <property type="entry name" value="RibonucZ/Hydroxyglut_hydro"/>
</dbReference>
<dbReference type="GO" id="GO:0017001">
    <property type="term" value="P:antibiotic catabolic process"/>
    <property type="evidence" value="ECO:0007669"/>
    <property type="project" value="UniProtKB-ARBA"/>
</dbReference>
<sequence length="174" mass="18960">MLAVASHCHFDHIAGHHEFPERLVHPAEAQILAAPDGANTLSAACVGDEMFEAHPDCPLCYAEYRVKAAPATRLIEEGDVLDLGSRHLQVLHTPGHSPGGISLWESASGTLFSGDIIYDGPLVEDAYHANLEDYAASLERLYRLPVRTVHGGHFGSFSGASLRSMIEDWIRRHA</sequence>
<dbReference type="AlphaFoldDB" id="A0A0D5Y4M8"/>
<protein>
    <submittedName>
        <fullName evidence="3">Beta-lactamase</fullName>
    </submittedName>
</protein>
<organism evidence="3 4">
    <name type="scientific">Pseudomonas chlororaphis</name>
    <dbReference type="NCBI Taxonomy" id="587753"/>
    <lineage>
        <taxon>Bacteria</taxon>
        <taxon>Pseudomonadati</taxon>
        <taxon>Pseudomonadota</taxon>
        <taxon>Gammaproteobacteria</taxon>
        <taxon>Pseudomonadales</taxon>
        <taxon>Pseudomonadaceae</taxon>
        <taxon>Pseudomonas</taxon>
    </lineage>
</organism>
<evidence type="ECO:0000313" key="4">
    <source>
        <dbReference type="Proteomes" id="UP000032748"/>
    </source>
</evidence>
<feature type="domain" description="Metallo-beta-lactamase" evidence="2">
    <location>
        <begin position="2"/>
        <end position="153"/>
    </location>
</feature>
<evidence type="ECO:0000259" key="2">
    <source>
        <dbReference type="SMART" id="SM00849"/>
    </source>
</evidence>
<name>A0A0D5Y4M8_9PSED</name>
<evidence type="ECO:0000256" key="1">
    <source>
        <dbReference type="ARBA" id="ARBA00005250"/>
    </source>
</evidence>
<dbReference type="InterPro" id="IPR001279">
    <property type="entry name" value="Metallo-B-lactamas"/>
</dbReference>
<dbReference type="PATRIC" id="fig|587753.10.peg.4552"/>
<evidence type="ECO:0000313" key="3">
    <source>
        <dbReference type="EMBL" id="AKA26000.1"/>
    </source>
</evidence>
<dbReference type="Pfam" id="PF00753">
    <property type="entry name" value="Lactamase_B"/>
    <property type="match status" value="1"/>
</dbReference>
<dbReference type="Gene3D" id="3.60.15.10">
    <property type="entry name" value="Ribonuclease Z/Hydroxyacylglutathione hydrolase-like"/>
    <property type="match status" value="1"/>
</dbReference>
<dbReference type="Proteomes" id="UP000032748">
    <property type="component" value="Chromosome"/>
</dbReference>
<comment type="similarity">
    <text evidence="1">Belongs to the metallo-beta-lactamase superfamily. Class-B beta-lactamase family.</text>
</comment>
<dbReference type="SMART" id="SM00849">
    <property type="entry name" value="Lactamase_B"/>
    <property type="match status" value="1"/>
</dbReference>
<gene>
    <name evidence="3" type="ORF">PCL1606_45530</name>
</gene>
<reference evidence="3 4" key="1">
    <citation type="journal article" date="2015" name="Mol. Plant Microbe Interact.">
        <title>Comparative Genomic Analysis of Pseudomonas chlororaphis PCL1606 Reveals New Insight into Antifungal Compounds Involved in Biocontrol.</title>
        <authorList>
            <person name="Calderon C.E."/>
            <person name="Ramos C."/>
            <person name="de Vicente A."/>
            <person name="Cazorla F.M."/>
        </authorList>
    </citation>
    <scope>NUCLEOTIDE SEQUENCE [LARGE SCALE GENOMIC DNA]</scope>
    <source>
        <strain evidence="3 4">PCL1606</strain>
    </source>
</reference>
<dbReference type="PANTHER" id="PTHR42951:SF4">
    <property type="entry name" value="ACYL-COENZYME A THIOESTERASE MBLAC2"/>
    <property type="match status" value="1"/>
</dbReference>
<dbReference type="SUPFAM" id="SSF56281">
    <property type="entry name" value="Metallo-hydrolase/oxidoreductase"/>
    <property type="match status" value="1"/>
</dbReference>
<accession>A0A0D5Y4M8</accession>
<dbReference type="InterPro" id="IPR050855">
    <property type="entry name" value="NDM-1-like"/>
</dbReference>
<dbReference type="EMBL" id="CP011110">
    <property type="protein sequence ID" value="AKA26000.1"/>
    <property type="molecule type" value="Genomic_DNA"/>
</dbReference>
<dbReference type="PANTHER" id="PTHR42951">
    <property type="entry name" value="METALLO-BETA-LACTAMASE DOMAIN-CONTAINING"/>
    <property type="match status" value="1"/>
</dbReference>
<proteinExistence type="inferred from homology"/>
<dbReference type="KEGG" id="pcz:PCL1606_45530"/>